<evidence type="ECO:0000259" key="1">
    <source>
        <dbReference type="PROSITE" id="PS50943"/>
    </source>
</evidence>
<evidence type="ECO:0000313" key="2">
    <source>
        <dbReference type="EMBL" id="HJF73295.1"/>
    </source>
</evidence>
<dbReference type="CDD" id="cd00093">
    <property type="entry name" value="HTH_XRE"/>
    <property type="match status" value="1"/>
</dbReference>
<dbReference type="GO" id="GO:0003677">
    <property type="term" value="F:DNA binding"/>
    <property type="evidence" value="ECO:0007669"/>
    <property type="project" value="InterPro"/>
</dbReference>
<accession>A0A921L0U8</accession>
<dbReference type="AlphaFoldDB" id="A0A921L0U8"/>
<dbReference type="InterPro" id="IPR010982">
    <property type="entry name" value="Lambda_DNA-bd_dom_sf"/>
</dbReference>
<protein>
    <recommendedName>
        <fullName evidence="1">HTH cro/C1-type domain-containing protein</fullName>
    </recommendedName>
</protein>
<dbReference type="SUPFAM" id="SSF47413">
    <property type="entry name" value="lambda repressor-like DNA-binding domains"/>
    <property type="match status" value="1"/>
</dbReference>
<dbReference type="Proteomes" id="UP000749334">
    <property type="component" value="Unassembled WGS sequence"/>
</dbReference>
<dbReference type="EMBL" id="DYVQ01000026">
    <property type="protein sequence ID" value="HJF73295.1"/>
    <property type="molecule type" value="Genomic_DNA"/>
</dbReference>
<reference evidence="2" key="2">
    <citation type="submission" date="2021-09" db="EMBL/GenBank/DDBJ databases">
        <authorList>
            <person name="Gilroy R."/>
        </authorList>
    </citation>
    <scope>NUCLEOTIDE SEQUENCE</scope>
    <source>
        <strain evidence="2">ChiHjej11B10-15683</strain>
    </source>
</reference>
<dbReference type="Gene3D" id="1.10.260.40">
    <property type="entry name" value="lambda repressor-like DNA-binding domains"/>
    <property type="match status" value="1"/>
</dbReference>
<name>A0A921L0U8_9PAST</name>
<evidence type="ECO:0000313" key="3">
    <source>
        <dbReference type="Proteomes" id="UP000749334"/>
    </source>
</evidence>
<sequence>MMENIGDRLREERKKLALSQREFSRLVGVTTQAQFKYEHNKILPRANYFININSIGVDVNYVLFGIRGELVRNEEERDLLNLFRTSKELKKFILFAIELINLNIDGSFK</sequence>
<dbReference type="InterPro" id="IPR001387">
    <property type="entry name" value="Cro/C1-type_HTH"/>
</dbReference>
<gene>
    <name evidence="2" type="ORF">K8W15_03695</name>
</gene>
<reference evidence="2" key="1">
    <citation type="journal article" date="2021" name="PeerJ">
        <title>Extensive microbial diversity within the chicken gut microbiome revealed by metagenomics and culture.</title>
        <authorList>
            <person name="Gilroy R."/>
            <person name="Ravi A."/>
            <person name="Getino M."/>
            <person name="Pursley I."/>
            <person name="Horton D.L."/>
            <person name="Alikhan N.F."/>
            <person name="Baker D."/>
            <person name="Gharbi K."/>
            <person name="Hall N."/>
            <person name="Watson M."/>
            <person name="Adriaenssens E.M."/>
            <person name="Foster-Nyarko E."/>
            <person name="Jarju S."/>
            <person name="Secka A."/>
            <person name="Antonio M."/>
            <person name="Oren A."/>
            <person name="Chaudhuri R.R."/>
            <person name="La Ragione R."/>
            <person name="Hildebrand F."/>
            <person name="Pallen M.J."/>
        </authorList>
    </citation>
    <scope>NUCLEOTIDE SEQUENCE</scope>
    <source>
        <strain evidence="2">ChiHjej11B10-15683</strain>
    </source>
</reference>
<comment type="caution">
    <text evidence="2">The sequence shown here is derived from an EMBL/GenBank/DDBJ whole genome shotgun (WGS) entry which is preliminary data.</text>
</comment>
<dbReference type="PROSITE" id="PS50943">
    <property type="entry name" value="HTH_CROC1"/>
    <property type="match status" value="1"/>
</dbReference>
<proteinExistence type="predicted"/>
<organism evidence="2 3">
    <name type="scientific">Gallibacterium anatis</name>
    <dbReference type="NCBI Taxonomy" id="750"/>
    <lineage>
        <taxon>Bacteria</taxon>
        <taxon>Pseudomonadati</taxon>
        <taxon>Pseudomonadota</taxon>
        <taxon>Gammaproteobacteria</taxon>
        <taxon>Pasteurellales</taxon>
        <taxon>Pasteurellaceae</taxon>
        <taxon>Gallibacterium</taxon>
    </lineage>
</organism>
<feature type="domain" description="HTH cro/C1-type" evidence="1">
    <location>
        <begin position="9"/>
        <end position="62"/>
    </location>
</feature>